<organism evidence="2 3">
    <name type="scientific">Roseicella aerolata</name>
    <dbReference type="NCBI Taxonomy" id="2883479"/>
    <lineage>
        <taxon>Bacteria</taxon>
        <taxon>Pseudomonadati</taxon>
        <taxon>Pseudomonadota</taxon>
        <taxon>Alphaproteobacteria</taxon>
        <taxon>Acetobacterales</taxon>
        <taxon>Roseomonadaceae</taxon>
        <taxon>Roseicella</taxon>
    </lineage>
</organism>
<dbReference type="Gene3D" id="2.130.10.130">
    <property type="entry name" value="Integrin alpha, N-terminal"/>
    <property type="match status" value="1"/>
</dbReference>
<keyword evidence="3" id="KW-1185">Reference proteome</keyword>
<dbReference type="InterPro" id="IPR028994">
    <property type="entry name" value="Integrin_alpha_N"/>
</dbReference>
<dbReference type="Proteomes" id="UP001139311">
    <property type="component" value="Unassembled WGS sequence"/>
</dbReference>
<proteinExistence type="predicted"/>
<protein>
    <submittedName>
        <fullName evidence="2">VCBS repeat-containing protein</fullName>
    </submittedName>
</protein>
<evidence type="ECO:0000313" key="3">
    <source>
        <dbReference type="Proteomes" id="UP001139311"/>
    </source>
</evidence>
<reference evidence="2" key="1">
    <citation type="submission" date="2021-10" db="EMBL/GenBank/DDBJ databases">
        <title>Roseicella aerolatum sp. nov., isolated from aerosols of e-waste dismantling site.</title>
        <authorList>
            <person name="Qin T."/>
        </authorList>
    </citation>
    <scope>NUCLEOTIDE SEQUENCE</scope>
    <source>
        <strain evidence="2">GB24</strain>
    </source>
</reference>
<dbReference type="Pfam" id="PF13517">
    <property type="entry name" value="FG-GAP_3"/>
    <property type="match status" value="1"/>
</dbReference>
<dbReference type="RefSeq" id="WP_226607884.1">
    <property type="nucleotide sequence ID" value="NZ_JAJAQI010000012.1"/>
</dbReference>
<sequence>MPVFLALNNYGRSAGGWTSYNTYPRELGDVNGDGRQDIVGFGEAGVYVSLGRTDGTFTAPNLVLRNFAPGAGGWSTNDRYPREIGDVNGDGRDDIVGFGDAGVYVALGRANGTFGDVRFVLANFGYNAGGWTSDNTYPRELGDVNGDGREDIIGFGQAGVYVALARADGSFGAANLVLRNFAPGAGGWTDFNTYPRQVGDVNGDGRDDIVGFGEAGVYVALGRANGTFGDPNLVLSAFGRSAAAGGWTSHELYPRVVEDIDGDGRDDIVGFGEAGVYVALAKANGTFENPTFEIPNFARGAGGWTNFNTYPRDAGDVNGDGRGDIVGFGDAGVYVALGHVSVDFL</sequence>
<dbReference type="SUPFAM" id="SSF69318">
    <property type="entry name" value="Integrin alpha N-terminal domain"/>
    <property type="match status" value="1"/>
</dbReference>
<evidence type="ECO:0000313" key="2">
    <source>
        <dbReference type="EMBL" id="MCB4822108.1"/>
    </source>
</evidence>
<keyword evidence="1" id="KW-0732">Signal</keyword>
<accession>A0A9X1IE84</accession>
<dbReference type="PANTHER" id="PTHR46580:SF2">
    <property type="entry name" value="MAM DOMAIN-CONTAINING PROTEIN"/>
    <property type="match status" value="1"/>
</dbReference>
<dbReference type="EMBL" id="JAJAQI010000012">
    <property type="protein sequence ID" value="MCB4822108.1"/>
    <property type="molecule type" value="Genomic_DNA"/>
</dbReference>
<dbReference type="Gene3D" id="2.40.128.340">
    <property type="match status" value="1"/>
</dbReference>
<evidence type="ECO:0000256" key="1">
    <source>
        <dbReference type="ARBA" id="ARBA00022729"/>
    </source>
</evidence>
<dbReference type="PANTHER" id="PTHR46580">
    <property type="entry name" value="SENSOR KINASE-RELATED"/>
    <property type="match status" value="1"/>
</dbReference>
<name>A0A9X1IE84_9PROT</name>
<dbReference type="AlphaFoldDB" id="A0A9X1IE84"/>
<comment type="caution">
    <text evidence="2">The sequence shown here is derived from an EMBL/GenBank/DDBJ whole genome shotgun (WGS) entry which is preliminary data.</text>
</comment>
<dbReference type="InterPro" id="IPR013517">
    <property type="entry name" value="FG-GAP"/>
</dbReference>
<gene>
    <name evidence="2" type="ORF">LHA35_10220</name>
</gene>